<organism evidence="1 2">
    <name type="scientific">Geoanaerobacter pelophilus</name>
    <dbReference type="NCBI Taxonomy" id="60036"/>
    <lineage>
        <taxon>Bacteria</taxon>
        <taxon>Pseudomonadati</taxon>
        <taxon>Thermodesulfobacteriota</taxon>
        <taxon>Desulfuromonadia</taxon>
        <taxon>Geobacterales</taxon>
        <taxon>Geobacteraceae</taxon>
        <taxon>Geoanaerobacter</taxon>
    </lineage>
</organism>
<name>A0ABQ0MLG0_9BACT</name>
<evidence type="ECO:0000313" key="1">
    <source>
        <dbReference type="EMBL" id="GAW67930.1"/>
    </source>
</evidence>
<evidence type="ECO:0000313" key="2">
    <source>
        <dbReference type="Proteomes" id="UP000194153"/>
    </source>
</evidence>
<gene>
    <name evidence="1" type="ORF">GPEL0_01f4031</name>
</gene>
<reference evidence="1 2" key="1">
    <citation type="submission" date="2017-04" db="EMBL/GenBank/DDBJ databases">
        <authorList>
            <consortium name="Geobacter pelophilus Genome Sequencing"/>
            <person name="Aoyagi T."/>
            <person name="Koike H."/>
            <person name="Hori T."/>
        </authorList>
    </citation>
    <scope>NUCLEOTIDE SEQUENCE [LARGE SCALE GENOMIC DNA]</scope>
    <source>
        <strain evidence="1 2">Drf2</strain>
    </source>
</reference>
<sequence length="86" mass="9933">MIWKTKKGVQQVQRILVVDSQQPGSRGASMARDEERTIDELAQEMEINLAVDYDKKDLKAQRELTKQHLYDGSKKLKHTIPKGKRV</sequence>
<comment type="caution">
    <text evidence="1">The sequence shown here is derived from an EMBL/GenBank/DDBJ whole genome shotgun (WGS) entry which is preliminary data.</text>
</comment>
<proteinExistence type="predicted"/>
<reference evidence="2" key="2">
    <citation type="submission" date="2017-05" db="EMBL/GenBank/DDBJ databases">
        <title>Draft genome sequence of Geobacter pelophilus, a iron(III)-reducing bacteria.</title>
        <authorList>
            <person name="Aoyagi T."/>
            <person name="Koike H."/>
            <person name="Morita T."/>
            <person name="Sato Y."/>
            <person name="Habe H."/>
            <person name="Hori T."/>
        </authorList>
    </citation>
    <scope>NUCLEOTIDE SEQUENCE [LARGE SCALE GENOMIC DNA]</scope>
    <source>
        <strain evidence="2">Drf2</strain>
    </source>
</reference>
<keyword evidence="2" id="KW-1185">Reference proteome</keyword>
<protein>
    <submittedName>
        <fullName evidence="1">Uncharacterized protein</fullName>
    </submittedName>
</protein>
<dbReference type="EMBL" id="BDQG01000001">
    <property type="protein sequence ID" value="GAW67930.1"/>
    <property type="molecule type" value="Genomic_DNA"/>
</dbReference>
<accession>A0ABQ0MLG0</accession>
<dbReference type="Proteomes" id="UP000194153">
    <property type="component" value="Unassembled WGS sequence"/>
</dbReference>